<evidence type="ECO:0000313" key="2">
    <source>
        <dbReference type="Proteomes" id="UP001231109"/>
    </source>
</evidence>
<protein>
    <recommendedName>
        <fullName evidence="3">DUF2059 domain-containing protein</fullName>
    </recommendedName>
</protein>
<dbReference type="RefSeq" id="WP_305977808.1">
    <property type="nucleotide sequence ID" value="NZ_JAPJDZ010000255.1"/>
</dbReference>
<keyword evidence="2" id="KW-1185">Reference proteome</keyword>
<organism evidence="1 2">
    <name type="scientific">Rheinheimera baltica</name>
    <dbReference type="NCBI Taxonomy" id="67576"/>
    <lineage>
        <taxon>Bacteria</taxon>
        <taxon>Pseudomonadati</taxon>
        <taxon>Pseudomonadota</taxon>
        <taxon>Gammaproteobacteria</taxon>
        <taxon>Chromatiales</taxon>
        <taxon>Chromatiaceae</taxon>
        <taxon>Rheinheimera</taxon>
    </lineage>
</organism>
<evidence type="ECO:0008006" key="3">
    <source>
        <dbReference type="Google" id="ProtNLM"/>
    </source>
</evidence>
<sequence>NMQILFSTVPQDKAAQWQQDFANQFSEPGEYEATLQAMGNVSAAQSQHLTEEFDIWVAQYLPLLALPVQAEAVQQQVLQHLVLQNRFLSQMMSDEAYQGLTGEIFLMLTEALIEDELAQQMYAYYNPALPEHLYEAMMYFAEHSFKPAPEQYRFIGVEKAESLS</sequence>
<evidence type="ECO:0000313" key="1">
    <source>
        <dbReference type="EMBL" id="MDP5138705.1"/>
    </source>
</evidence>
<dbReference type="EMBL" id="JAPJDZ010000255">
    <property type="protein sequence ID" value="MDP5138705.1"/>
    <property type="molecule type" value="Genomic_DNA"/>
</dbReference>
<dbReference type="Proteomes" id="UP001231109">
    <property type="component" value="Unassembled WGS sequence"/>
</dbReference>
<comment type="caution">
    <text evidence="1">The sequence shown here is derived from an EMBL/GenBank/DDBJ whole genome shotgun (WGS) entry which is preliminary data.</text>
</comment>
<gene>
    <name evidence="1" type="ORF">ORJ04_22410</name>
</gene>
<proteinExistence type="predicted"/>
<reference evidence="1 2" key="1">
    <citation type="submission" date="2022-11" db="EMBL/GenBank/DDBJ databases">
        <title>Viruses from the air-sea interface of a natural surface slick.</title>
        <authorList>
            <person name="Rahlff J."/>
            <person name="Holmfeldt K."/>
        </authorList>
    </citation>
    <scope>NUCLEOTIDE SEQUENCE [LARGE SCALE GENOMIC DNA]</scope>
    <source>
        <strain evidence="1 2">SMS4</strain>
    </source>
</reference>
<name>A0ABT9I6Q6_9GAMM</name>
<feature type="non-terminal residue" evidence="1">
    <location>
        <position position="1"/>
    </location>
</feature>
<accession>A0ABT9I6Q6</accession>